<dbReference type="VEuPathDB" id="FungiDB:AMAG_15821"/>
<dbReference type="GO" id="GO:0046872">
    <property type="term" value="F:metal ion binding"/>
    <property type="evidence" value="ECO:0007669"/>
    <property type="project" value="UniProtKB-KW"/>
</dbReference>
<keyword evidence="13" id="KW-0472">Membrane</keyword>
<comment type="cofactor">
    <cofactor evidence="9">
        <name>Zn(2+)</name>
        <dbReference type="ChEBI" id="CHEBI:29105"/>
    </cofactor>
    <text evidence="9">Binds 2 Zn(2+) ions.</text>
</comment>
<keyword evidence="3" id="KW-0597">Phosphoprotein</keyword>
<dbReference type="SUPFAM" id="SSF53649">
    <property type="entry name" value="Alkaline phosphatase-like"/>
    <property type="match status" value="1"/>
</dbReference>
<proteinExistence type="inferred from homology"/>
<feature type="binding site" evidence="9">
    <location>
        <position position="219"/>
    </location>
    <ligand>
        <name>Mg(2+)</name>
        <dbReference type="ChEBI" id="CHEBI:18420"/>
    </ligand>
</feature>
<feature type="region of interest" description="Disordered" evidence="12">
    <location>
        <begin position="1"/>
        <end position="24"/>
    </location>
</feature>
<evidence type="ECO:0000256" key="13">
    <source>
        <dbReference type="SAM" id="Phobius"/>
    </source>
</evidence>
<dbReference type="Pfam" id="PF00245">
    <property type="entry name" value="Alk_phosphatase"/>
    <property type="match status" value="1"/>
</dbReference>
<evidence type="ECO:0000256" key="4">
    <source>
        <dbReference type="ARBA" id="ARBA00022723"/>
    </source>
</evidence>
<keyword evidence="4 9" id="KW-0479">Metal-binding</keyword>
<comment type="similarity">
    <text evidence="1 10">Belongs to the alkaline phosphatase family.</text>
</comment>
<reference evidence="14 15" key="1">
    <citation type="submission" date="2009-11" db="EMBL/GenBank/DDBJ databases">
        <title>Annotation of Allomyces macrogynus ATCC 38327.</title>
        <authorList>
            <consortium name="The Broad Institute Genome Sequencing Platform"/>
            <person name="Russ C."/>
            <person name="Cuomo C."/>
            <person name="Burger G."/>
            <person name="Gray M.W."/>
            <person name="Holland P.W.H."/>
            <person name="King N."/>
            <person name="Lang F.B.F."/>
            <person name="Roger A.J."/>
            <person name="Ruiz-Trillo I."/>
            <person name="Young S.K."/>
            <person name="Zeng Q."/>
            <person name="Gargeya S."/>
            <person name="Fitzgerald M."/>
            <person name="Haas B."/>
            <person name="Abouelleil A."/>
            <person name="Alvarado L."/>
            <person name="Arachchi H.M."/>
            <person name="Berlin A."/>
            <person name="Chapman S.B."/>
            <person name="Gearin G."/>
            <person name="Goldberg J."/>
            <person name="Griggs A."/>
            <person name="Gujja S."/>
            <person name="Hansen M."/>
            <person name="Heiman D."/>
            <person name="Howarth C."/>
            <person name="Larimer J."/>
            <person name="Lui A."/>
            <person name="MacDonald P.J.P."/>
            <person name="McCowen C."/>
            <person name="Montmayeur A."/>
            <person name="Murphy C."/>
            <person name="Neiman D."/>
            <person name="Pearson M."/>
            <person name="Priest M."/>
            <person name="Roberts A."/>
            <person name="Saif S."/>
            <person name="Shea T."/>
            <person name="Sisk P."/>
            <person name="Stolte C."/>
            <person name="Sykes S."/>
            <person name="Wortman J."/>
            <person name="Nusbaum C."/>
            <person name="Birren B."/>
        </authorList>
    </citation>
    <scope>NUCLEOTIDE SEQUENCE [LARGE SCALE GENOMIC DNA]</scope>
    <source>
        <strain evidence="14 15">ATCC 38327</strain>
    </source>
</reference>
<evidence type="ECO:0000256" key="3">
    <source>
        <dbReference type="ARBA" id="ARBA00022553"/>
    </source>
</evidence>
<evidence type="ECO:0000313" key="14">
    <source>
        <dbReference type="EMBL" id="KNE71154.1"/>
    </source>
</evidence>
<evidence type="ECO:0000313" key="15">
    <source>
        <dbReference type="Proteomes" id="UP000054350"/>
    </source>
</evidence>
<feature type="active site" description="Phosphoserine intermediate" evidence="8">
    <location>
        <position position="166"/>
    </location>
</feature>
<dbReference type="CDD" id="cd16012">
    <property type="entry name" value="ALP"/>
    <property type="match status" value="1"/>
</dbReference>
<dbReference type="EMBL" id="GG745370">
    <property type="protein sequence ID" value="KNE71154.1"/>
    <property type="molecule type" value="Genomic_DNA"/>
</dbReference>
<feature type="binding site" evidence="9">
    <location>
        <position position="364"/>
    </location>
    <ligand>
        <name>Zn(2+)</name>
        <dbReference type="ChEBI" id="CHEBI:29105"/>
        <label>2</label>
    </ligand>
</feature>
<dbReference type="SMART" id="SM00098">
    <property type="entry name" value="alkPPc"/>
    <property type="match status" value="1"/>
</dbReference>
<feature type="binding site" evidence="9">
    <location>
        <position position="119"/>
    </location>
    <ligand>
        <name>Zn(2+)</name>
        <dbReference type="ChEBI" id="CHEBI:29105"/>
        <label>2</label>
    </ligand>
</feature>
<dbReference type="Gene3D" id="1.10.60.40">
    <property type="match status" value="1"/>
</dbReference>
<sequence>MTRAATPAAAGPDPAAATAAASGETAPLLAGTSDRAAHDVEAGASVPRTSWARARRATVTVLAAATITSALAILVVLIFGAPAALIPGDTPAPPITEPEPAPAPPVRPRKRNLVMMVSDGFGPASETFGRTMYAVLTNSSIAATPLDKLLVGQSRTRSTSSLVTDSAAGATAFSCAQKSYNGAIAVTADQRPCATVLEAAAAMGYKTGLVVTSRITHATPASFNAHVLWRDYENDIAEQQVHGVVGLPTTDLMLGGGRRHFLPQTHKESVRDDDRDLLAEARSRGFSVLTTRSDFDADWHLPTLGVFTPDHMAFDLDRNLAKEPSLAEMAQRALEVLDKAVEDDDETPGFFLMVEGSRIDMAAHSNDPGAHAHDIAMYYRTVEVVKQWVDAHWESTVMVSTSDHETGGLSLARQVSAKYPEYKWNPLTVAKQRKSAHYVGKQILALEKRSPKHVTNLIADLFGITDLTPAELAYLTSPVRTLSDLEYFLGDTVVSTRAELGWATHGHSAVDVNLYAHGQGIDALRGNVENTDVGKFLHEYLGVGEVMTELTQLMRANVTFKHPMMPPPKGEPGLVMAGMGKVESDEVEWARMAGHF</sequence>
<dbReference type="GO" id="GO:0004035">
    <property type="term" value="F:alkaline phosphatase activity"/>
    <property type="evidence" value="ECO:0007669"/>
    <property type="project" value="UniProtKB-EC"/>
</dbReference>
<keyword evidence="5 11" id="KW-0378">Hydrolase</keyword>
<dbReference type="PANTHER" id="PTHR11596:SF5">
    <property type="entry name" value="ALKALINE PHOSPHATASE"/>
    <property type="match status" value="1"/>
</dbReference>
<dbReference type="InterPro" id="IPR017850">
    <property type="entry name" value="Alkaline_phosphatase_core_sf"/>
</dbReference>
<gene>
    <name evidence="14" type="ORF">AMAG_15821</name>
</gene>
<reference evidence="15" key="2">
    <citation type="submission" date="2009-11" db="EMBL/GenBank/DDBJ databases">
        <title>The Genome Sequence of Allomyces macrogynus strain ATCC 38327.</title>
        <authorList>
            <consortium name="The Broad Institute Genome Sequencing Platform"/>
            <person name="Russ C."/>
            <person name="Cuomo C."/>
            <person name="Shea T."/>
            <person name="Young S.K."/>
            <person name="Zeng Q."/>
            <person name="Koehrsen M."/>
            <person name="Haas B."/>
            <person name="Borodovsky M."/>
            <person name="Guigo R."/>
            <person name="Alvarado L."/>
            <person name="Berlin A."/>
            <person name="Borenstein D."/>
            <person name="Chen Z."/>
            <person name="Engels R."/>
            <person name="Freedman E."/>
            <person name="Gellesch M."/>
            <person name="Goldberg J."/>
            <person name="Griggs A."/>
            <person name="Gujja S."/>
            <person name="Heiman D."/>
            <person name="Hepburn T."/>
            <person name="Howarth C."/>
            <person name="Jen D."/>
            <person name="Larson L."/>
            <person name="Lewis B."/>
            <person name="Mehta T."/>
            <person name="Park D."/>
            <person name="Pearson M."/>
            <person name="Roberts A."/>
            <person name="Saif S."/>
            <person name="Shenoy N."/>
            <person name="Sisk P."/>
            <person name="Stolte C."/>
            <person name="Sykes S."/>
            <person name="Walk T."/>
            <person name="White J."/>
            <person name="Yandava C."/>
            <person name="Burger G."/>
            <person name="Gray M.W."/>
            <person name="Holland P.W.H."/>
            <person name="King N."/>
            <person name="Lang F.B.F."/>
            <person name="Roger A.J."/>
            <person name="Ruiz-Trillo I."/>
            <person name="Lander E."/>
            <person name="Nusbaum C."/>
        </authorList>
    </citation>
    <scope>NUCLEOTIDE SEQUENCE [LARGE SCALE GENOMIC DNA]</scope>
    <source>
        <strain evidence="15">ATCC 38327</strain>
    </source>
</reference>
<evidence type="ECO:0000256" key="11">
    <source>
        <dbReference type="RuleBase" id="RU003947"/>
    </source>
</evidence>
<feature type="binding site" evidence="9">
    <location>
        <position position="355"/>
    </location>
    <ligand>
        <name>Mg(2+)</name>
        <dbReference type="ChEBI" id="CHEBI:18420"/>
    </ligand>
</feature>
<keyword evidence="13" id="KW-0812">Transmembrane</keyword>
<dbReference type="EC" id="3.1.3.1" evidence="2 11"/>
<feature type="binding site" evidence="9">
    <location>
        <position position="403"/>
    </location>
    <ligand>
        <name>Zn(2+)</name>
        <dbReference type="ChEBI" id="CHEBI:29105"/>
        <label>2</label>
    </ligand>
</feature>
<evidence type="ECO:0000256" key="1">
    <source>
        <dbReference type="ARBA" id="ARBA00005984"/>
    </source>
</evidence>
<dbReference type="InterPro" id="IPR001952">
    <property type="entry name" value="Alkaline_phosphatase"/>
</dbReference>
<dbReference type="OrthoDB" id="7392499at2759"/>
<keyword evidence="13" id="KW-1133">Transmembrane helix</keyword>
<dbReference type="AlphaFoldDB" id="A0A0L0T9D3"/>
<feature type="binding site" evidence="9">
    <location>
        <position position="507"/>
    </location>
    <ligand>
        <name>Zn(2+)</name>
        <dbReference type="ChEBI" id="CHEBI:29105"/>
        <label>2</label>
    </ligand>
</feature>
<protein>
    <recommendedName>
        <fullName evidence="2 11">Alkaline phosphatase</fullName>
        <ecNumber evidence="2 11">3.1.3.1</ecNumber>
    </recommendedName>
</protein>
<dbReference type="InterPro" id="IPR018299">
    <property type="entry name" value="Alkaline_phosphatase_AS"/>
</dbReference>
<dbReference type="PRINTS" id="PR00113">
    <property type="entry name" value="ALKPHPHTASE"/>
</dbReference>
<evidence type="ECO:0000256" key="10">
    <source>
        <dbReference type="RuleBase" id="RU003946"/>
    </source>
</evidence>
<comment type="cofactor">
    <cofactor evidence="9">
        <name>Mg(2+)</name>
        <dbReference type="ChEBI" id="CHEBI:18420"/>
    </cofactor>
    <text evidence="9">Binds 1 Mg(2+) ion.</text>
</comment>
<dbReference type="STRING" id="578462.A0A0L0T9D3"/>
<dbReference type="PROSITE" id="PS00123">
    <property type="entry name" value="ALKALINE_PHOSPHATASE"/>
    <property type="match status" value="1"/>
</dbReference>
<feature type="transmembrane region" description="Helical" evidence="13">
    <location>
        <begin position="57"/>
        <end position="81"/>
    </location>
</feature>
<organism evidence="14 15">
    <name type="scientific">Allomyces macrogynus (strain ATCC 38327)</name>
    <name type="common">Allomyces javanicus var. macrogynus</name>
    <dbReference type="NCBI Taxonomy" id="578462"/>
    <lineage>
        <taxon>Eukaryota</taxon>
        <taxon>Fungi</taxon>
        <taxon>Fungi incertae sedis</taxon>
        <taxon>Blastocladiomycota</taxon>
        <taxon>Blastocladiomycetes</taxon>
        <taxon>Blastocladiales</taxon>
        <taxon>Blastocladiaceae</taxon>
        <taxon>Allomyces</taxon>
    </lineage>
</organism>
<evidence type="ECO:0000256" key="7">
    <source>
        <dbReference type="ARBA" id="ARBA00022842"/>
    </source>
</evidence>
<feature type="binding site" evidence="9">
    <location>
        <position position="360"/>
    </location>
    <ligand>
        <name>Zn(2+)</name>
        <dbReference type="ChEBI" id="CHEBI:29105"/>
        <label>2</label>
    </ligand>
</feature>
<keyword evidence="6 9" id="KW-0862">Zinc</keyword>
<evidence type="ECO:0000256" key="2">
    <source>
        <dbReference type="ARBA" id="ARBA00012647"/>
    </source>
</evidence>
<feature type="binding site" evidence="9">
    <location>
        <position position="217"/>
    </location>
    <ligand>
        <name>Mg(2+)</name>
        <dbReference type="ChEBI" id="CHEBI:18420"/>
    </ligand>
</feature>
<dbReference type="Gene3D" id="3.40.720.10">
    <property type="entry name" value="Alkaline Phosphatase, subunit A"/>
    <property type="match status" value="1"/>
</dbReference>
<dbReference type="PANTHER" id="PTHR11596">
    <property type="entry name" value="ALKALINE PHOSPHATASE"/>
    <property type="match status" value="1"/>
</dbReference>
<comment type="catalytic activity">
    <reaction evidence="11">
        <text>a phosphate monoester + H2O = an alcohol + phosphate</text>
        <dbReference type="Rhea" id="RHEA:15017"/>
        <dbReference type="ChEBI" id="CHEBI:15377"/>
        <dbReference type="ChEBI" id="CHEBI:30879"/>
        <dbReference type="ChEBI" id="CHEBI:43474"/>
        <dbReference type="ChEBI" id="CHEBI:67140"/>
        <dbReference type="EC" id="3.1.3.1"/>
    </reaction>
</comment>
<name>A0A0L0T9D3_ALLM3</name>
<accession>A0A0L0T9D3</accession>
<dbReference type="OMA" id="NHENTWI"/>
<evidence type="ECO:0000256" key="12">
    <source>
        <dbReference type="SAM" id="MobiDB-lite"/>
    </source>
</evidence>
<dbReference type="GO" id="GO:0000329">
    <property type="term" value="C:fungal-type vacuole membrane"/>
    <property type="evidence" value="ECO:0007669"/>
    <property type="project" value="TreeGrafter"/>
</dbReference>
<feature type="binding site" evidence="9">
    <location>
        <position position="119"/>
    </location>
    <ligand>
        <name>Mg(2+)</name>
        <dbReference type="ChEBI" id="CHEBI:18420"/>
    </ligand>
</feature>
<dbReference type="eggNOG" id="KOG4126">
    <property type="taxonomic scope" value="Eukaryota"/>
</dbReference>
<dbReference type="Proteomes" id="UP000054350">
    <property type="component" value="Unassembled WGS sequence"/>
</dbReference>
<keyword evidence="7 9" id="KW-0460">Magnesium</keyword>
<keyword evidence="15" id="KW-1185">Reference proteome</keyword>
<evidence type="ECO:0000256" key="5">
    <source>
        <dbReference type="ARBA" id="ARBA00022801"/>
    </source>
</evidence>
<evidence type="ECO:0000256" key="6">
    <source>
        <dbReference type="ARBA" id="ARBA00022833"/>
    </source>
</evidence>
<evidence type="ECO:0000256" key="8">
    <source>
        <dbReference type="PIRSR" id="PIRSR601952-1"/>
    </source>
</evidence>
<feature type="binding site" evidence="9">
    <location>
        <position position="404"/>
    </location>
    <ligand>
        <name>Zn(2+)</name>
        <dbReference type="ChEBI" id="CHEBI:29105"/>
        <label>2</label>
    </ligand>
</feature>
<evidence type="ECO:0000256" key="9">
    <source>
        <dbReference type="PIRSR" id="PIRSR601952-2"/>
    </source>
</evidence>